<gene>
    <name evidence="2" type="ORF">SDC9_118604</name>
</gene>
<protein>
    <submittedName>
        <fullName evidence="2">Uncharacterized protein</fullName>
    </submittedName>
</protein>
<reference evidence="2" key="1">
    <citation type="submission" date="2019-08" db="EMBL/GenBank/DDBJ databases">
        <authorList>
            <person name="Kucharzyk K."/>
            <person name="Murdoch R.W."/>
            <person name="Higgins S."/>
            <person name="Loffler F."/>
        </authorList>
    </citation>
    <scope>NUCLEOTIDE SEQUENCE</scope>
</reference>
<keyword evidence="1" id="KW-0812">Transmembrane</keyword>
<evidence type="ECO:0000256" key="1">
    <source>
        <dbReference type="SAM" id="Phobius"/>
    </source>
</evidence>
<comment type="caution">
    <text evidence="2">The sequence shown here is derived from an EMBL/GenBank/DDBJ whole genome shotgun (WGS) entry which is preliminary data.</text>
</comment>
<organism evidence="2">
    <name type="scientific">bioreactor metagenome</name>
    <dbReference type="NCBI Taxonomy" id="1076179"/>
    <lineage>
        <taxon>unclassified sequences</taxon>
        <taxon>metagenomes</taxon>
        <taxon>ecological metagenomes</taxon>
    </lineage>
</organism>
<evidence type="ECO:0000313" key="2">
    <source>
        <dbReference type="EMBL" id="MPM71636.1"/>
    </source>
</evidence>
<keyword evidence="1" id="KW-0472">Membrane</keyword>
<accession>A0A645C1F3</accession>
<name>A0A645C1F3_9ZZZZ</name>
<dbReference type="AlphaFoldDB" id="A0A645C1F3"/>
<feature type="transmembrane region" description="Helical" evidence="1">
    <location>
        <begin position="75"/>
        <end position="94"/>
    </location>
</feature>
<proteinExistence type="predicted"/>
<keyword evidence="1" id="KW-1133">Transmembrane helix</keyword>
<dbReference type="EMBL" id="VSSQ01024239">
    <property type="protein sequence ID" value="MPM71636.1"/>
    <property type="molecule type" value="Genomic_DNA"/>
</dbReference>
<sequence length="108" mass="11827">MRVGAVEAHRLIAYAEGFGDDHGIRRLKALTVFRKSCVEVDGTILVGNQHGARSIRRLRAKAAATVRNRHTYAAAILRAGLLIVRVALGLIIGLPEGVFHDLRQGYML</sequence>